<evidence type="ECO:0000313" key="2">
    <source>
        <dbReference type="Proteomes" id="UP001055072"/>
    </source>
</evidence>
<proteinExistence type="predicted"/>
<dbReference type="EMBL" id="MU274900">
    <property type="protein sequence ID" value="KAI0094201.1"/>
    <property type="molecule type" value="Genomic_DNA"/>
</dbReference>
<organism evidence="1 2">
    <name type="scientific">Irpex rosettiformis</name>
    <dbReference type="NCBI Taxonomy" id="378272"/>
    <lineage>
        <taxon>Eukaryota</taxon>
        <taxon>Fungi</taxon>
        <taxon>Dikarya</taxon>
        <taxon>Basidiomycota</taxon>
        <taxon>Agaricomycotina</taxon>
        <taxon>Agaricomycetes</taxon>
        <taxon>Polyporales</taxon>
        <taxon>Irpicaceae</taxon>
        <taxon>Irpex</taxon>
    </lineage>
</organism>
<accession>A0ACB8UIR4</accession>
<reference evidence="1" key="1">
    <citation type="journal article" date="2021" name="Environ. Microbiol.">
        <title>Gene family expansions and transcriptome signatures uncover fungal adaptations to wood decay.</title>
        <authorList>
            <person name="Hage H."/>
            <person name="Miyauchi S."/>
            <person name="Viragh M."/>
            <person name="Drula E."/>
            <person name="Min B."/>
            <person name="Chaduli D."/>
            <person name="Navarro D."/>
            <person name="Favel A."/>
            <person name="Norest M."/>
            <person name="Lesage-Meessen L."/>
            <person name="Balint B."/>
            <person name="Merenyi Z."/>
            <person name="de Eugenio L."/>
            <person name="Morin E."/>
            <person name="Martinez A.T."/>
            <person name="Baldrian P."/>
            <person name="Stursova M."/>
            <person name="Martinez M.J."/>
            <person name="Novotny C."/>
            <person name="Magnuson J.K."/>
            <person name="Spatafora J.W."/>
            <person name="Maurice S."/>
            <person name="Pangilinan J."/>
            <person name="Andreopoulos W."/>
            <person name="LaButti K."/>
            <person name="Hundley H."/>
            <person name="Na H."/>
            <person name="Kuo A."/>
            <person name="Barry K."/>
            <person name="Lipzen A."/>
            <person name="Henrissat B."/>
            <person name="Riley R."/>
            <person name="Ahrendt S."/>
            <person name="Nagy L.G."/>
            <person name="Grigoriev I.V."/>
            <person name="Martin F."/>
            <person name="Rosso M.N."/>
        </authorList>
    </citation>
    <scope>NUCLEOTIDE SEQUENCE</scope>
    <source>
        <strain evidence="1">CBS 384.51</strain>
    </source>
</reference>
<gene>
    <name evidence="1" type="ORF">BDY19DRAFT_901446</name>
</gene>
<name>A0ACB8UIR4_9APHY</name>
<dbReference type="Proteomes" id="UP001055072">
    <property type="component" value="Unassembled WGS sequence"/>
</dbReference>
<protein>
    <submittedName>
        <fullName evidence="1">Uncharacterized protein</fullName>
    </submittedName>
</protein>
<comment type="caution">
    <text evidence="1">The sequence shown here is derived from an EMBL/GenBank/DDBJ whole genome shotgun (WGS) entry which is preliminary data.</text>
</comment>
<evidence type="ECO:0000313" key="1">
    <source>
        <dbReference type="EMBL" id="KAI0094201.1"/>
    </source>
</evidence>
<sequence>MTLSAADLWASRPSSSAASGADREPTRIDDYQGVEGTASTAKDTTRVAVDRPKSNTPGSVSQKDGHSDGDHRPRGPVAKETLSPTHESIIRVQRAPIVDNIRKPNSNPSLYTQLTAQEGRGSSGGIHERDVTNNKIFSTAMISHDNSGRGPAVFSPTGQATSQKGSCTVAQLSDVRLPPLRLDGSSKKTSVPLPGFSRLFGSASGQGLGPFLQAPNNFMTTIPRPSLDAGSHRLPLPPSSPTKRNVAFTASSIGLSNAATHPHHQSPPLDRQQPVFIPELPSRISSGSNSDRRSTVSGNNRENRIDRNHSAARGHQEEENRDSDMSGVGAGGASSDIPDDPTHANAGELQVPPNFNGNLGDWLKTQLRSFRQEEAALEHAVEDAKARAQHLFSLATESEKELEKVHGLIARMKKDLKELSPDEVASSDEEEIGDGARHEHHAPIRGRSQAPSPRNVSPAPKNGSPSPARTPRAPTTFRLVPARFTPPPSDIQGKSRAPTPIAQQAARSLSPFSLASGVAPPFPAASNALGLVLGAGAEVEQPSRPTPEHDNGDVQRRDDDYDRQTRDVSEDDQRRSPSSGDENVRSRNRERGDVEDSPLERRPTPFSPVSSSFVPVSYNPMWRVNGNGESQVGQKRRWENAWNYVNVDEDVEMDIESGGDGRLAKRTRSNEPSRSGSGNGHSEHIQDGHAEGLENNEDGESISCSSSQSSWIESQVARMELPPGQKIHKRTRPQAAAETRVARRVLRPRPQYARRGLSVGCPPIARPQQPEEQIRNVPMPGVPFKRVLDRSQSVTKFNPGFSTPTFTFTGNGQDTVEVYDSISHSDPIVYRKPMPYNPTTVTRTPTPSRPHTRSQTRLRNQPQAVLKKKKIPIPREALRQLHARAQARMKPKAQPQSVTAQNERNNVDVDEPHSEQLAPERSRPTTRSRTRAQAATQPQAATQVAAPEPQPAQRLRRTAPRPALPLPRTRRVATLNANAQAGGSGLTAEEKEKIAGHSRRVKDADEE</sequence>
<keyword evidence="2" id="KW-1185">Reference proteome</keyword>